<accession>A0AA40B5X2</accession>
<evidence type="ECO:0000313" key="3">
    <source>
        <dbReference type="Proteomes" id="UP001172101"/>
    </source>
</evidence>
<feature type="region of interest" description="Disordered" evidence="1">
    <location>
        <begin position="79"/>
        <end position="98"/>
    </location>
</feature>
<reference evidence="2" key="1">
    <citation type="submission" date="2023-06" db="EMBL/GenBank/DDBJ databases">
        <title>Genome-scale phylogeny and comparative genomics of the fungal order Sordariales.</title>
        <authorList>
            <consortium name="Lawrence Berkeley National Laboratory"/>
            <person name="Hensen N."/>
            <person name="Bonometti L."/>
            <person name="Westerberg I."/>
            <person name="Brannstrom I.O."/>
            <person name="Guillou S."/>
            <person name="Cros-Aarteil S."/>
            <person name="Calhoun S."/>
            <person name="Haridas S."/>
            <person name="Kuo A."/>
            <person name="Mondo S."/>
            <person name="Pangilinan J."/>
            <person name="Riley R."/>
            <person name="LaButti K."/>
            <person name="Andreopoulos B."/>
            <person name="Lipzen A."/>
            <person name="Chen C."/>
            <person name="Yanf M."/>
            <person name="Daum C."/>
            <person name="Ng V."/>
            <person name="Clum A."/>
            <person name="Steindorff A."/>
            <person name="Ohm R."/>
            <person name="Martin F."/>
            <person name="Silar P."/>
            <person name="Natvig D."/>
            <person name="Lalanne C."/>
            <person name="Gautier V."/>
            <person name="Ament-velasquez S.L."/>
            <person name="Kruys A."/>
            <person name="Hutchinson M.I."/>
            <person name="Powell A.J."/>
            <person name="Barry K."/>
            <person name="Miller A.N."/>
            <person name="Grigoriev I.V."/>
            <person name="Debuchy R."/>
            <person name="Gladieux P."/>
            <person name="Thoren M.H."/>
            <person name="Johannesson H."/>
        </authorList>
    </citation>
    <scope>NUCLEOTIDE SEQUENCE</scope>
    <source>
        <strain evidence="2">SMH2392-1A</strain>
    </source>
</reference>
<organism evidence="2 3">
    <name type="scientific">Lasiosphaeria miniovina</name>
    <dbReference type="NCBI Taxonomy" id="1954250"/>
    <lineage>
        <taxon>Eukaryota</taxon>
        <taxon>Fungi</taxon>
        <taxon>Dikarya</taxon>
        <taxon>Ascomycota</taxon>
        <taxon>Pezizomycotina</taxon>
        <taxon>Sordariomycetes</taxon>
        <taxon>Sordariomycetidae</taxon>
        <taxon>Sordariales</taxon>
        <taxon>Lasiosphaeriaceae</taxon>
        <taxon>Lasiosphaeria</taxon>
    </lineage>
</organism>
<dbReference type="AlphaFoldDB" id="A0AA40B5X2"/>
<keyword evidence="3" id="KW-1185">Reference proteome</keyword>
<gene>
    <name evidence="2" type="ORF">B0T26DRAFT_697564</name>
</gene>
<comment type="caution">
    <text evidence="2">The sequence shown here is derived from an EMBL/GenBank/DDBJ whole genome shotgun (WGS) entry which is preliminary data.</text>
</comment>
<feature type="non-terminal residue" evidence="2">
    <location>
        <position position="185"/>
    </location>
</feature>
<sequence length="185" mass="20247">MRIIRTRPRNVCLTSDSSTSPLLLPAPVNIHIHLQRRRPSIGTPVLVGPKSVSKLPSAKLRTSRRKYKKITNSTHIDSIGNVKRPSSSSGGAAEPITRPKAEAKAKAAVRANHKVLLEGNYCRRVNQQFERLPGVLGNNPDDDSSNFLDQELAMAAVASLATEKAVSKIEMLDQARRRILAVEAD</sequence>
<protein>
    <submittedName>
        <fullName evidence="2">Uncharacterized protein</fullName>
    </submittedName>
</protein>
<dbReference type="GeneID" id="85324671"/>
<dbReference type="RefSeq" id="XP_060301164.1">
    <property type="nucleotide sequence ID" value="XM_060441401.1"/>
</dbReference>
<evidence type="ECO:0000256" key="1">
    <source>
        <dbReference type="SAM" id="MobiDB-lite"/>
    </source>
</evidence>
<dbReference type="Proteomes" id="UP001172101">
    <property type="component" value="Unassembled WGS sequence"/>
</dbReference>
<name>A0AA40B5X2_9PEZI</name>
<evidence type="ECO:0000313" key="2">
    <source>
        <dbReference type="EMBL" id="KAK0728309.1"/>
    </source>
</evidence>
<proteinExistence type="predicted"/>
<dbReference type="EMBL" id="JAUIRO010000002">
    <property type="protein sequence ID" value="KAK0728309.1"/>
    <property type="molecule type" value="Genomic_DNA"/>
</dbReference>